<gene>
    <name evidence="2" type="ORF">LCGC14_1759740</name>
</gene>
<dbReference type="AlphaFoldDB" id="A0A0F9K131"/>
<reference evidence="2" key="1">
    <citation type="journal article" date="2015" name="Nature">
        <title>Complex archaea that bridge the gap between prokaryotes and eukaryotes.</title>
        <authorList>
            <person name="Spang A."/>
            <person name="Saw J.H."/>
            <person name="Jorgensen S.L."/>
            <person name="Zaremba-Niedzwiedzka K."/>
            <person name="Martijn J."/>
            <person name="Lind A.E."/>
            <person name="van Eijk R."/>
            <person name="Schleper C."/>
            <person name="Guy L."/>
            <person name="Ettema T.J."/>
        </authorList>
    </citation>
    <scope>NUCLEOTIDE SEQUENCE</scope>
</reference>
<organism evidence="2">
    <name type="scientific">marine sediment metagenome</name>
    <dbReference type="NCBI Taxonomy" id="412755"/>
    <lineage>
        <taxon>unclassified sequences</taxon>
        <taxon>metagenomes</taxon>
        <taxon>ecological metagenomes</taxon>
    </lineage>
</organism>
<evidence type="ECO:0000256" key="1">
    <source>
        <dbReference type="SAM" id="MobiDB-lite"/>
    </source>
</evidence>
<feature type="region of interest" description="Disordered" evidence="1">
    <location>
        <begin position="1"/>
        <end position="26"/>
    </location>
</feature>
<proteinExistence type="predicted"/>
<accession>A0A0F9K131</accession>
<sequence length="197" mass="22296">MAKITHPEMKRGRDVQNFNQPKAETYVVNDKSDAKEATDTVLDERIAEFEGIPVEEKSAGIEFPLPPKKPEPDIQKALEKLIFMGRHGKEIDLVGHKFEISTLSHKENNAIVAELMNFGEAADLFTIRVLTLAYALRKIDGASLDETELVGDFESDFHKRMTIIDNLQLSLVERLHAEYEKLVKEADDVVYGETIKN</sequence>
<feature type="compositionally biased region" description="Basic and acidic residues" evidence="1">
    <location>
        <begin position="1"/>
        <end position="14"/>
    </location>
</feature>
<protein>
    <submittedName>
        <fullName evidence="2">Uncharacterized protein</fullName>
    </submittedName>
</protein>
<comment type="caution">
    <text evidence="2">The sequence shown here is derived from an EMBL/GenBank/DDBJ whole genome shotgun (WGS) entry which is preliminary data.</text>
</comment>
<dbReference type="EMBL" id="LAZR01016352">
    <property type="protein sequence ID" value="KKM04883.1"/>
    <property type="molecule type" value="Genomic_DNA"/>
</dbReference>
<name>A0A0F9K131_9ZZZZ</name>
<evidence type="ECO:0000313" key="2">
    <source>
        <dbReference type="EMBL" id="KKM04883.1"/>
    </source>
</evidence>